<dbReference type="EMBL" id="LAZR01015133">
    <property type="protein sequence ID" value="KKM14492.1"/>
    <property type="molecule type" value="Genomic_DNA"/>
</dbReference>
<dbReference type="AlphaFoldDB" id="A0A0F9HH76"/>
<sequence length="49" mass="6166">MKRKKKKPIYETIRKVWTINPKTRLKGNDKAYNRKKTKQQFRREIEEME</sequence>
<organism evidence="1">
    <name type="scientific">marine sediment metagenome</name>
    <dbReference type="NCBI Taxonomy" id="412755"/>
    <lineage>
        <taxon>unclassified sequences</taxon>
        <taxon>metagenomes</taxon>
        <taxon>ecological metagenomes</taxon>
    </lineage>
</organism>
<protein>
    <submittedName>
        <fullName evidence="1">Uncharacterized protein</fullName>
    </submittedName>
</protein>
<name>A0A0F9HH76_9ZZZZ</name>
<proteinExistence type="predicted"/>
<comment type="caution">
    <text evidence="1">The sequence shown here is derived from an EMBL/GenBank/DDBJ whole genome shotgun (WGS) entry which is preliminary data.</text>
</comment>
<accession>A0A0F9HH76</accession>
<gene>
    <name evidence="1" type="ORF">LCGC14_1705580</name>
</gene>
<reference evidence="1" key="1">
    <citation type="journal article" date="2015" name="Nature">
        <title>Complex archaea that bridge the gap between prokaryotes and eukaryotes.</title>
        <authorList>
            <person name="Spang A."/>
            <person name="Saw J.H."/>
            <person name="Jorgensen S.L."/>
            <person name="Zaremba-Niedzwiedzka K."/>
            <person name="Martijn J."/>
            <person name="Lind A.E."/>
            <person name="van Eijk R."/>
            <person name="Schleper C."/>
            <person name="Guy L."/>
            <person name="Ettema T.J."/>
        </authorList>
    </citation>
    <scope>NUCLEOTIDE SEQUENCE</scope>
</reference>
<evidence type="ECO:0000313" key="1">
    <source>
        <dbReference type="EMBL" id="KKM14492.1"/>
    </source>
</evidence>